<proteinExistence type="predicted"/>
<feature type="transmembrane region" description="Helical" evidence="1">
    <location>
        <begin position="71"/>
        <end position="90"/>
    </location>
</feature>
<organism evidence="2">
    <name type="scientific">viral metagenome</name>
    <dbReference type="NCBI Taxonomy" id="1070528"/>
    <lineage>
        <taxon>unclassified sequences</taxon>
        <taxon>metagenomes</taxon>
        <taxon>organismal metagenomes</taxon>
    </lineage>
</organism>
<dbReference type="EMBL" id="MN740254">
    <property type="protein sequence ID" value="QHT96234.1"/>
    <property type="molecule type" value="Genomic_DNA"/>
</dbReference>
<name>A0A6C0ISL2_9ZZZZ</name>
<feature type="transmembrane region" description="Helical" evidence="1">
    <location>
        <begin position="23"/>
        <end position="41"/>
    </location>
</feature>
<evidence type="ECO:0000256" key="1">
    <source>
        <dbReference type="SAM" id="Phobius"/>
    </source>
</evidence>
<keyword evidence="1" id="KW-0812">Transmembrane</keyword>
<protein>
    <submittedName>
        <fullName evidence="2">Uncharacterized protein</fullName>
    </submittedName>
</protein>
<dbReference type="AlphaFoldDB" id="A0A6C0ISL2"/>
<feature type="transmembrane region" description="Helical" evidence="1">
    <location>
        <begin position="102"/>
        <end position="118"/>
    </location>
</feature>
<evidence type="ECO:0000313" key="2">
    <source>
        <dbReference type="EMBL" id="QHT96234.1"/>
    </source>
</evidence>
<keyword evidence="1" id="KW-1133">Transmembrane helix</keyword>
<accession>A0A6C0ISL2</accession>
<feature type="transmembrane region" description="Helical" evidence="1">
    <location>
        <begin position="47"/>
        <end position="64"/>
    </location>
</feature>
<sequence length="157" mass="18233">MSLQQNVLFPIDSKIIDLDDKKISINVYSSMLFLINVIIGYKYKYNLYATLFTILWITSVIYHNNSNIYTYYIDQIAIFTVVCYGSYIFSKNSKWDTVMDKSMVVFNISTFLGTIILYHYGKITNTMCADPCKRKGQLYHCLIHLLTSAGHLMIMLL</sequence>
<reference evidence="2" key="1">
    <citation type="journal article" date="2020" name="Nature">
        <title>Giant virus diversity and host interactions through global metagenomics.</title>
        <authorList>
            <person name="Schulz F."/>
            <person name="Roux S."/>
            <person name="Paez-Espino D."/>
            <person name="Jungbluth S."/>
            <person name="Walsh D.A."/>
            <person name="Denef V.J."/>
            <person name="McMahon K.D."/>
            <person name="Konstantinidis K.T."/>
            <person name="Eloe-Fadrosh E.A."/>
            <person name="Kyrpides N.C."/>
            <person name="Woyke T."/>
        </authorList>
    </citation>
    <scope>NUCLEOTIDE SEQUENCE</scope>
    <source>
        <strain evidence="2">GVMAG-M-3300024302-11</strain>
    </source>
</reference>
<keyword evidence="1" id="KW-0472">Membrane</keyword>